<evidence type="ECO:0000256" key="10">
    <source>
        <dbReference type="SAM" id="SignalP"/>
    </source>
</evidence>
<feature type="transmembrane region" description="Helical" evidence="9">
    <location>
        <begin position="248"/>
        <end position="265"/>
    </location>
</feature>
<dbReference type="SUPFAM" id="SSF47473">
    <property type="entry name" value="EF-hand"/>
    <property type="match status" value="1"/>
</dbReference>
<dbReference type="InterPro" id="IPR002048">
    <property type="entry name" value="EF_hand_dom"/>
</dbReference>
<feature type="transmembrane region" description="Helical" evidence="9">
    <location>
        <begin position="214"/>
        <end position="236"/>
    </location>
</feature>
<evidence type="ECO:0000256" key="5">
    <source>
        <dbReference type="ARBA" id="ARBA00022989"/>
    </source>
</evidence>
<evidence type="ECO:0000259" key="12">
    <source>
        <dbReference type="PROSITE" id="PS50222"/>
    </source>
</evidence>
<evidence type="ECO:0000256" key="8">
    <source>
        <dbReference type="SAM" id="MobiDB-lite"/>
    </source>
</evidence>
<feature type="domain" description="EF-hand" evidence="12">
    <location>
        <begin position="1333"/>
        <end position="1368"/>
    </location>
</feature>
<dbReference type="PROSITE" id="PS00018">
    <property type="entry name" value="EF_HAND_1"/>
    <property type="match status" value="3"/>
</dbReference>
<feature type="repeat" description="PPR" evidence="7">
    <location>
        <begin position="1735"/>
        <end position="1769"/>
    </location>
</feature>
<feature type="repeat" description="PPR" evidence="7">
    <location>
        <begin position="1939"/>
        <end position="1973"/>
    </location>
</feature>
<evidence type="ECO:0000256" key="2">
    <source>
        <dbReference type="ARBA" id="ARBA00009190"/>
    </source>
</evidence>
<evidence type="ECO:0000256" key="1">
    <source>
        <dbReference type="ARBA" id="ARBA00004141"/>
    </source>
</evidence>
<keyword evidence="5 9" id="KW-1133">Transmembrane helix</keyword>
<dbReference type="PROSITE" id="PS50053">
    <property type="entry name" value="UBIQUITIN_2"/>
    <property type="match status" value="1"/>
</dbReference>
<organism evidence="13">
    <name type="scientific">Cladocopium goreaui</name>
    <dbReference type="NCBI Taxonomy" id="2562237"/>
    <lineage>
        <taxon>Eukaryota</taxon>
        <taxon>Sar</taxon>
        <taxon>Alveolata</taxon>
        <taxon>Dinophyceae</taxon>
        <taxon>Suessiales</taxon>
        <taxon>Symbiodiniaceae</taxon>
        <taxon>Cladocopium</taxon>
    </lineage>
</organism>
<evidence type="ECO:0000256" key="3">
    <source>
        <dbReference type="ARBA" id="ARBA00022692"/>
    </source>
</evidence>
<keyword evidence="10" id="KW-0732">Signal</keyword>
<dbReference type="OrthoDB" id="442680at2759"/>
<evidence type="ECO:0000313" key="14">
    <source>
        <dbReference type="EMBL" id="CAL4761356.1"/>
    </source>
</evidence>
<dbReference type="Gene3D" id="1.10.238.10">
    <property type="entry name" value="EF-hand"/>
    <property type="match status" value="2"/>
</dbReference>
<dbReference type="Gene3D" id="1.25.40.10">
    <property type="entry name" value="Tetratricopeptide repeat domain"/>
    <property type="match status" value="2"/>
</dbReference>
<dbReference type="Proteomes" id="UP001152797">
    <property type="component" value="Unassembled WGS sequence"/>
</dbReference>
<dbReference type="PANTHER" id="PTHR32134:SF169">
    <property type="entry name" value="FNIP REPEAT-CONTAINING PROTEIN-RELATED"/>
    <property type="match status" value="1"/>
</dbReference>
<dbReference type="SUPFAM" id="SSF52058">
    <property type="entry name" value="L domain-like"/>
    <property type="match status" value="2"/>
</dbReference>
<dbReference type="InterPro" id="IPR051251">
    <property type="entry name" value="STK_FNIP-Repeat"/>
</dbReference>
<dbReference type="PROSITE" id="PS51375">
    <property type="entry name" value="PPR"/>
    <property type="match status" value="3"/>
</dbReference>
<accession>A0A9P1FEI6</accession>
<feature type="domain" description="Ubiquitin-like" evidence="11">
    <location>
        <begin position="544"/>
        <end position="596"/>
    </location>
</feature>
<sequence length="2508" mass="277480">MKCTLFALLVLRTAALSTRSGFSAPPEELHAPLIAGTTPTTPTSSAIKRTGLKRSMINLASQMDVVLRSFCVVGVAEIFDKTWFVALICALQYGRKISFIGGSLALSLHVFLAAGLGVTISQFFSIRTLCFSTAAIFFLLAMAYSWEFFSSEVSDDVIAERSNEAQESMKGGKEGKEGPCWRDALGRVFMAVFVAEWGDRTQVAMITLHSSAPWLPVCLGSLVAFLLLTFSAVVAATLVQHAKLSERFVLGVSALSFFVFSALAVRDGYMWTKRVPVTLPGLCGTEVGKWRSFRQYCVKRFQSADDLMQPLGAMLATGMGYRDGYRAKPCRIKSWIKQLAALATAVEHLVGHGGDLARLVDDCGMAKVCFVQTSVEFMLGMINSGWGGEDKELEEVWSALRDASDDMMRISGRDGPGLAWFGIEMRRFNRKKAAKIKSKQWFALRSRQGLNPAMINKCFEEFKASLRKKHGNLIRAWRQELSTNDTMSFLGLPKSNSFELLGWAREAKDLWRALDKAPRGRSAWEPWQRVAETCAAEPRVELKSSLSIKALDGQTFHMQVDDDSKVEDVYKHISEKISLQAARKLLLTSGCSILDNSEPLLPQVQNQEISFVIQRMHVSEVWQSFQTAMEAETTTRLTAAHLNAINAIVSLTCVPQINQNPACLSLLTGLLTLAFSHGFNGSLANVTLPPYLQTLTFGASFNQSLAGTTLPNSLQTLSFGHGFNKSLSGVTLPSGLKTLTFGDSFNKSLRGVTLPSSLQMLTFGDYFNQSLAGVTLPSSLQTLTFGYRFNQSLARVTFPRTLQTLTLGVEFDKSFARVILPSNLRSLAFGVAFNQSLADVTLPTGLKKLTFGSCFDQSLEGVALPSDLHTLTFGAYFNQSLAGVTLPSNLQSLSFGERFNQSLASVTLPRSLQTLKICDGFRKVLKGVTLPSSLGLQLTFGNSVNKSLTHVSLLKNLQTLTLGYSYNNTSLANVTLPRSLQTLTFGHSFNQSLAWVTLPSSLRTLTFGDSFNQSLARVTFPMTLQTLTFGDSFNKSLRGVTLPSSLQMLTFGDYFNQSLAGVTLPSSLQTLTFGISYNQSLAGVTLPSSLQSLIFGWRFCHSLAGVALPSSLQTLTFGDLFNQNFEDVTLPSSLQRLIFGYASRQELEGDESGTASLDELDPVGAENLAHFKAWVDNEFGGIRHAFRKIDEDNTKNISVNEFDKALRTYNFPRKTKHLFHMLDKERRVKGRKWQPLEFLLVSPDHNAKQAACSACEAKMTRYLKGWKRILDKDNTNRCNWYEFQDACRVLGFRGNIGGAWRAFDEDLSGYISLKELDENASKVLLGFRRWAIAEFGSVRQLFTTFDKDKSNSLSFLEWRGALKVYGYDGPSRELFQALDVGGEGSLSVKEAVLGPGKCPERLPQVDFLDDWSLDMEEDVTPALSTQDSATRPALSPRPSSVGVSSEQRVSYARRASMQTTVKSRAVKLLDKWMNPSPTTKENDSSSSSEDESPQHVAHRWKPRTPMEVIRLAQKVVPRKMPRYCMVDGSVVEREDSKSVTTLKPEELQELTAPSLARSEVVLAVQKDLSAFNFSMDTNDADDSWAERLSRHYLSKTLDLEQVSPSRAATAPARLGREKGPGESDFDQLFGEAKKGKKTKATFQPLGAVPVPAKAIELWQDADEDLEAAACAEVLGAMARTGAVEAAQLLRRMHRNSMEPDELGIGRAIAACVAGGAWEEAIKLLMEVEIWRCQPNAIAYNSALGACGRARSAETALELLKRMDRQQISRTARTYGAVIGACGRGHSWESAIGLLEEMRSAGGADAVAHAAAVSACARAIAWRQALALFRPEVYAWLSEPMAPPAFTVAVAACDRASLWQEALGVYNDMQQRDVVPSLSCFNSALSACSRCSEWQQALQVWVQRPVPHDLVSSGLLIRAMERAGQWSLGLEMFEKESELGTVAFTAAISCCAMARQWQTAMQLLQRMLREEVPMTRSTRNAVLRSFDSSDLLPQALQALQILRSGPRNAAQTEEWRRQEVPGHLELTPEGLDHAAVQLEQRLSGDSVPSASDVPPGHVRGSLAVPCAPAALHELPLPEELVSEILTPEEVDNIRAELQHLAIMALRDTKVVAHVVGSRLYGAALRDADIDLVLERHEDPNHDLNVDAMRRDSVSALIKLRRLLESESQWHVEDMALNARRPTLRLRKAGLDAAVEVTFDQTLATLLKSDVLARATRQSPSHHLVLLLIRCWAARRGLCGQRRGFPSGYAFGLMVANHWQSLGMLPLSPRSRESLSAWGGAQAAPVEPLNMEDVDRHMVAGLFSAFFRFYGFSFQWRKEAVSVRSVSRSKSSPLLWVEDPLEPGVDLAGPYLNSWRNARLFGELRRCGRQVQHPGVTWEKIFQRREEKHGEKSLEARASAQHAETEGYLQQLAEAQESLQLKLEDTVPGLGLEQLVLVFFLERRAARELAEAEERQQPSGNGLEEQAASSSFDMLRWDWKRRADELQLRREQLRYVLTESQHQEEMAESG</sequence>
<reference evidence="14 15" key="2">
    <citation type="submission" date="2024-05" db="EMBL/GenBank/DDBJ databases">
        <authorList>
            <person name="Chen Y."/>
            <person name="Shah S."/>
            <person name="Dougan E. K."/>
            <person name="Thang M."/>
            <person name="Chan C."/>
        </authorList>
    </citation>
    <scope>NUCLEOTIDE SEQUENCE [LARGE SCALE GENOMIC DNA]</scope>
</reference>
<feature type="signal peptide" evidence="10">
    <location>
        <begin position="1"/>
        <end position="15"/>
    </location>
</feature>
<dbReference type="Pfam" id="PF05725">
    <property type="entry name" value="FNIP"/>
    <property type="match status" value="8"/>
</dbReference>
<evidence type="ECO:0000256" key="9">
    <source>
        <dbReference type="SAM" id="Phobius"/>
    </source>
</evidence>
<dbReference type="InterPro" id="IPR011992">
    <property type="entry name" value="EF-hand-dom_pair"/>
</dbReference>
<dbReference type="GO" id="GO:0005509">
    <property type="term" value="F:calcium ion binding"/>
    <property type="evidence" value="ECO:0007669"/>
    <property type="project" value="InterPro"/>
</dbReference>
<evidence type="ECO:0000259" key="11">
    <source>
        <dbReference type="PROSITE" id="PS50053"/>
    </source>
</evidence>
<feature type="transmembrane region" description="Helical" evidence="9">
    <location>
        <begin position="128"/>
        <end position="146"/>
    </location>
</feature>
<protein>
    <submittedName>
        <fullName evidence="14">F-box and FNIP repeat-containing protein L60</fullName>
    </submittedName>
</protein>
<dbReference type="InterPro" id="IPR032675">
    <property type="entry name" value="LRR_dom_sf"/>
</dbReference>
<feature type="region of interest" description="Disordered" evidence="8">
    <location>
        <begin position="2449"/>
        <end position="2468"/>
    </location>
</feature>
<dbReference type="InterPro" id="IPR002885">
    <property type="entry name" value="PPR_rpt"/>
</dbReference>
<keyword evidence="15" id="KW-1185">Reference proteome</keyword>
<dbReference type="EMBL" id="CAMXCT030000113">
    <property type="protein sequence ID" value="CAL4761356.1"/>
    <property type="molecule type" value="Genomic_DNA"/>
</dbReference>
<dbReference type="InterPro" id="IPR011990">
    <property type="entry name" value="TPR-like_helical_dom_sf"/>
</dbReference>
<keyword evidence="6 9" id="KW-0472">Membrane</keyword>
<gene>
    <name evidence="13" type="ORF">C1SCF055_LOCUS2478</name>
</gene>
<dbReference type="Gene3D" id="3.30.460.10">
    <property type="entry name" value="Beta Polymerase, domain 2"/>
    <property type="match status" value="1"/>
</dbReference>
<keyword evidence="3 9" id="KW-0812">Transmembrane</keyword>
<dbReference type="SUPFAM" id="SSF81301">
    <property type="entry name" value="Nucleotidyltransferase"/>
    <property type="match status" value="1"/>
</dbReference>
<feature type="region of interest" description="Disordered" evidence="8">
    <location>
        <begin position="1421"/>
        <end position="1503"/>
    </location>
</feature>
<dbReference type="InterPro" id="IPR001727">
    <property type="entry name" value="GDT1-like"/>
</dbReference>
<dbReference type="CDD" id="cd17039">
    <property type="entry name" value="Ubl_ubiquitin_like"/>
    <property type="match status" value="1"/>
</dbReference>
<dbReference type="Pfam" id="PF13812">
    <property type="entry name" value="PPR_3"/>
    <property type="match status" value="1"/>
</dbReference>
<feature type="chain" id="PRO_5043271830" evidence="10">
    <location>
        <begin position="16"/>
        <end position="2508"/>
    </location>
</feature>
<evidence type="ECO:0000256" key="6">
    <source>
        <dbReference type="ARBA" id="ARBA00023136"/>
    </source>
</evidence>
<comment type="caution">
    <text evidence="13">The sequence shown here is derived from an EMBL/GenBank/DDBJ whole genome shotgun (WGS) entry which is preliminary data.</text>
</comment>
<dbReference type="Gene3D" id="3.80.10.10">
    <property type="entry name" value="Ribonuclease Inhibitor"/>
    <property type="match status" value="2"/>
</dbReference>
<feature type="repeat" description="PPR" evidence="7">
    <location>
        <begin position="1770"/>
        <end position="1804"/>
    </location>
</feature>
<feature type="domain" description="EF-hand" evidence="12">
    <location>
        <begin position="1177"/>
        <end position="1212"/>
    </location>
</feature>
<dbReference type="InterPro" id="IPR000626">
    <property type="entry name" value="Ubiquitin-like_dom"/>
</dbReference>
<evidence type="ECO:0000313" key="13">
    <source>
        <dbReference type="EMBL" id="CAI3974044.1"/>
    </source>
</evidence>
<dbReference type="Pfam" id="PF01535">
    <property type="entry name" value="PPR"/>
    <property type="match status" value="1"/>
</dbReference>
<dbReference type="EMBL" id="CAMXCT020000113">
    <property type="protein sequence ID" value="CAL1127419.1"/>
    <property type="molecule type" value="Genomic_DNA"/>
</dbReference>
<dbReference type="InterPro" id="IPR043519">
    <property type="entry name" value="NT_sf"/>
</dbReference>
<dbReference type="Pfam" id="PF01169">
    <property type="entry name" value="GDT1"/>
    <property type="match status" value="2"/>
</dbReference>
<dbReference type="GO" id="GO:0046873">
    <property type="term" value="F:metal ion transmembrane transporter activity"/>
    <property type="evidence" value="ECO:0007669"/>
    <property type="project" value="InterPro"/>
</dbReference>
<evidence type="ECO:0000313" key="15">
    <source>
        <dbReference type="Proteomes" id="UP001152797"/>
    </source>
</evidence>
<dbReference type="PANTHER" id="PTHR32134">
    <property type="entry name" value="FNIP REPEAT-CONTAINING PROTEIN"/>
    <property type="match status" value="1"/>
</dbReference>
<feature type="compositionally biased region" description="Polar residues" evidence="8">
    <location>
        <begin position="1437"/>
        <end position="1448"/>
    </location>
</feature>
<dbReference type="GO" id="GO:0016020">
    <property type="term" value="C:membrane"/>
    <property type="evidence" value="ECO:0007669"/>
    <property type="project" value="UniProtKB-SubCell"/>
</dbReference>
<dbReference type="NCBIfam" id="TIGR00756">
    <property type="entry name" value="PPR"/>
    <property type="match status" value="2"/>
</dbReference>
<dbReference type="Gene3D" id="1.10.1410.10">
    <property type="match status" value="1"/>
</dbReference>
<evidence type="ECO:0000256" key="7">
    <source>
        <dbReference type="PROSITE-ProRule" id="PRU00708"/>
    </source>
</evidence>
<comment type="similarity">
    <text evidence="2">Belongs to the GDT1 family.</text>
</comment>
<proteinExistence type="inferred from homology"/>
<evidence type="ECO:0000256" key="4">
    <source>
        <dbReference type="ARBA" id="ARBA00022837"/>
    </source>
</evidence>
<dbReference type="SUPFAM" id="SSF81631">
    <property type="entry name" value="PAP/OAS1 substrate-binding domain"/>
    <property type="match status" value="1"/>
</dbReference>
<dbReference type="SMART" id="SM00054">
    <property type="entry name" value="EFh"/>
    <property type="match status" value="3"/>
</dbReference>
<dbReference type="PROSITE" id="PS50222">
    <property type="entry name" value="EF_HAND_2"/>
    <property type="match status" value="2"/>
</dbReference>
<comment type="subcellular location">
    <subcellularLocation>
        <location evidence="1">Membrane</location>
        <topology evidence="1">Multi-pass membrane protein</topology>
    </subcellularLocation>
</comment>
<feature type="transmembrane region" description="Helical" evidence="9">
    <location>
        <begin position="97"/>
        <end position="116"/>
    </location>
</feature>
<dbReference type="EMBL" id="CAMXCT010000113">
    <property type="protein sequence ID" value="CAI3974044.1"/>
    <property type="molecule type" value="Genomic_DNA"/>
</dbReference>
<dbReference type="InterPro" id="IPR018247">
    <property type="entry name" value="EF_Hand_1_Ca_BS"/>
</dbReference>
<reference evidence="13" key="1">
    <citation type="submission" date="2022-10" db="EMBL/GenBank/DDBJ databases">
        <authorList>
            <person name="Chen Y."/>
            <person name="Dougan E. K."/>
            <person name="Chan C."/>
            <person name="Rhodes N."/>
            <person name="Thang M."/>
        </authorList>
    </citation>
    <scope>NUCLEOTIDE SEQUENCE</scope>
</reference>
<keyword evidence="4" id="KW-0106">Calcium</keyword>
<name>A0A9P1FEI6_9DINO</name>
<dbReference type="InterPro" id="IPR008615">
    <property type="entry name" value="FNIP"/>
</dbReference>